<evidence type="ECO:0000313" key="3">
    <source>
        <dbReference type="Proteomes" id="UP001152300"/>
    </source>
</evidence>
<dbReference type="InterPro" id="IPR011045">
    <property type="entry name" value="N2O_reductase_N"/>
</dbReference>
<evidence type="ECO:0000256" key="1">
    <source>
        <dbReference type="ARBA" id="ARBA00005564"/>
    </source>
</evidence>
<dbReference type="Gene3D" id="2.130.10.10">
    <property type="entry name" value="YVTN repeat-like/Quinoprotein amine dehydrogenase"/>
    <property type="match status" value="1"/>
</dbReference>
<evidence type="ECO:0000313" key="2">
    <source>
        <dbReference type="EMBL" id="KAJ8060620.1"/>
    </source>
</evidence>
<protein>
    <recommendedName>
        <fullName evidence="4">Isomerase YbhE</fullName>
    </recommendedName>
</protein>
<dbReference type="InterPro" id="IPR019405">
    <property type="entry name" value="Lactonase_7-beta_prop"/>
</dbReference>
<dbReference type="PANTHER" id="PTHR30344:SF1">
    <property type="entry name" value="6-PHOSPHOGLUCONOLACTONASE"/>
    <property type="match status" value="1"/>
</dbReference>
<accession>A0A9X0AD37</accession>
<reference evidence="2" key="1">
    <citation type="submission" date="2022-11" db="EMBL/GenBank/DDBJ databases">
        <title>Genome Resource of Sclerotinia nivalis Strain SnTB1, a Plant Pathogen Isolated from American Ginseng.</title>
        <authorList>
            <person name="Fan S."/>
        </authorList>
    </citation>
    <scope>NUCLEOTIDE SEQUENCE</scope>
    <source>
        <strain evidence="2">SnTB1</strain>
    </source>
</reference>
<dbReference type="OrthoDB" id="9972196at2759"/>
<comment type="similarity">
    <text evidence="1">Belongs to the cycloisomerase 2 family.</text>
</comment>
<dbReference type="SUPFAM" id="SSF50974">
    <property type="entry name" value="Nitrous oxide reductase, N-terminal domain"/>
    <property type="match status" value="1"/>
</dbReference>
<dbReference type="InterPro" id="IPR015943">
    <property type="entry name" value="WD40/YVTN_repeat-like_dom_sf"/>
</dbReference>
<keyword evidence="3" id="KW-1185">Reference proteome</keyword>
<dbReference type="GO" id="GO:0017057">
    <property type="term" value="F:6-phosphogluconolactonase activity"/>
    <property type="evidence" value="ECO:0007669"/>
    <property type="project" value="TreeGrafter"/>
</dbReference>
<dbReference type="AlphaFoldDB" id="A0A9X0AD37"/>
<gene>
    <name evidence="2" type="ORF">OCU04_010930</name>
</gene>
<name>A0A9X0AD37_9HELO</name>
<dbReference type="EMBL" id="JAPEIS010000013">
    <property type="protein sequence ID" value="KAJ8060620.1"/>
    <property type="molecule type" value="Genomic_DNA"/>
</dbReference>
<organism evidence="2 3">
    <name type="scientific">Sclerotinia nivalis</name>
    <dbReference type="NCBI Taxonomy" id="352851"/>
    <lineage>
        <taxon>Eukaryota</taxon>
        <taxon>Fungi</taxon>
        <taxon>Dikarya</taxon>
        <taxon>Ascomycota</taxon>
        <taxon>Pezizomycotina</taxon>
        <taxon>Leotiomycetes</taxon>
        <taxon>Helotiales</taxon>
        <taxon>Sclerotiniaceae</taxon>
        <taxon>Sclerotinia</taxon>
    </lineage>
</organism>
<dbReference type="InterPro" id="IPR050282">
    <property type="entry name" value="Cycloisomerase_2"/>
</dbReference>
<comment type="caution">
    <text evidence="2">The sequence shown here is derived from an EMBL/GenBank/DDBJ whole genome shotgun (WGS) entry which is preliminary data.</text>
</comment>
<dbReference type="Pfam" id="PF10282">
    <property type="entry name" value="Lactonase"/>
    <property type="match status" value="1"/>
</dbReference>
<proteinExistence type="inferred from homology"/>
<dbReference type="PANTHER" id="PTHR30344">
    <property type="entry name" value="6-PHOSPHOGLUCONOLACTONASE-RELATED"/>
    <property type="match status" value="1"/>
</dbReference>
<dbReference type="Proteomes" id="UP001152300">
    <property type="component" value="Unassembled WGS sequence"/>
</dbReference>
<sequence length="441" mass="47100">MLQVPFFSSTFIFCTHCLIKQTYKYFIMHFNPRNVFVNGTITANLFVSSYVGTISTLQLSKSSNGAYSLDTLSVNNITTDNPSWLHKDPNNGILYCLNEGLSVVNGSISSFTIGDDGTLSLLGNALTINGPVSSVLFNGGKTLAAAHYSGASLTTHNIQADGTLAPLQTITFTMPGPGPDPLKRQLTPHPHEALLDPTENFIVVPDLGADLVRVFSIDPKTALLTEKTPYKAPPASGPRHGAFHVTECNQTFFYLVSELGNTVSSFAVSYENATAGMTFTKIDTHGIYGSQTTPEGAAAAECLITPDGRHILTSSRNATILSLPQPPTHPLNNTALPSDTLQTWTINSTPNSGNATIGSLSFSQLFPSGGIFPRQMSMNKAGTLVAVALQQSARVVIVRRDTETGLFGEFVADIQVGTFEGVSSVNGQITSVIWDEEDSSL</sequence>
<evidence type="ECO:0008006" key="4">
    <source>
        <dbReference type="Google" id="ProtNLM"/>
    </source>
</evidence>